<protein>
    <submittedName>
        <fullName evidence="2">Uncharacterized protein</fullName>
    </submittedName>
</protein>
<accession>A0A3S9SW69</accession>
<evidence type="ECO:0000313" key="3">
    <source>
        <dbReference type="Proteomes" id="UP000267250"/>
    </source>
</evidence>
<proteinExistence type="predicted"/>
<feature type="transmembrane region" description="Helical" evidence="1">
    <location>
        <begin position="12"/>
        <end position="30"/>
    </location>
</feature>
<organism evidence="2 3">
    <name type="scientific">Anoxybacter fermentans</name>
    <dbReference type="NCBI Taxonomy" id="1323375"/>
    <lineage>
        <taxon>Bacteria</taxon>
        <taxon>Bacillati</taxon>
        <taxon>Bacillota</taxon>
        <taxon>Clostridia</taxon>
        <taxon>Halanaerobiales</taxon>
        <taxon>Anoxybacter</taxon>
    </lineage>
</organism>
<dbReference type="RefSeq" id="WP_127015811.1">
    <property type="nucleotide sequence ID" value="NZ_CP016379.1"/>
</dbReference>
<evidence type="ECO:0000256" key="1">
    <source>
        <dbReference type="SAM" id="Phobius"/>
    </source>
</evidence>
<keyword evidence="1" id="KW-1133">Transmembrane helix</keyword>
<keyword evidence="1" id="KW-0472">Membrane</keyword>
<evidence type="ECO:0000313" key="2">
    <source>
        <dbReference type="EMBL" id="AZR72480.1"/>
    </source>
</evidence>
<dbReference type="AlphaFoldDB" id="A0A3S9SW69"/>
<reference evidence="2 3" key="1">
    <citation type="submission" date="2016-07" db="EMBL/GenBank/DDBJ databases">
        <title>Genome and transcriptome analysis of iron-reducing fermentative bacteria Anoxybacter fermentans.</title>
        <authorList>
            <person name="Zeng X."/>
            <person name="Shao Z."/>
        </authorList>
    </citation>
    <scope>NUCLEOTIDE SEQUENCE [LARGE SCALE GENOMIC DNA]</scope>
    <source>
        <strain evidence="2 3">DY22613</strain>
    </source>
</reference>
<dbReference type="EMBL" id="CP016379">
    <property type="protein sequence ID" value="AZR72480.1"/>
    <property type="molecule type" value="Genomic_DNA"/>
</dbReference>
<gene>
    <name evidence="2" type="ORF">BBF96_03245</name>
</gene>
<keyword evidence="3" id="KW-1185">Reference proteome</keyword>
<keyword evidence="1" id="KW-0812">Transmembrane</keyword>
<dbReference type="Proteomes" id="UP000267250">
    <property type="component" value="Chromosome"/>
</dbReference>
<dbReference type="KEGG" id="aft:BBF96_03245"/>
<sequence length="79" mass="9319">MKFATKNKRNILVVIIAIVILVFIVFSFLAKKFTLKIEFERDANKTKFNLEISSVIMYLVGISMMKYKKKESKIRKEKN</sequence>
<feature type="transmembrane region" description="Helical" evidence="1">
    <location>
        <begin position="50"/>
        <end position="67"/>
    </location>
</feature>
<name>A0A3S9SW69_9FIRM</name>